<keyword evidence="1" id="KW-0812">Transmembrane</keyword>
<name>K0KBK3_WICCF</name>
<reference evidence="4 5" key="1">
    <citation type="journal article" date="2012" name="Eukaryot. Cell">
        <title>Draft genome sequence of Wickerhamomyces ciferrii NRRL Y-1031 F-60-10.</title>
        <authorList>
            <person name="Schneider J."/>
            <person name="Andrea H."/>
            <person name="Blom J."/>
            <person name="Jaenicke S."/>
            <person name="Ruckert C."/>
            <person name="Schorsch C."/>
            <person name="Szczepanowski R."/>
            <person name="Farwick M."/>
            <person name="Goesmann A."/>
            <person name="Puhler A."/>
            <person name="Schaffer S."/>
            <person name="Tauch A."/>
            <person name="Kohler T."/>
            <person name="Brinkrolf K."/>
        </authorList>
    </citation>
    <scope>NUCLEOTIDE SEQUENCE [LARGE SCALE GENOMIC DNA]</scope>
    <source>
        <strain evidence="5">ATCC 14091 / BCRC 22168 / CBS 111 / JCM 3599 / NBRC 0793 / NRRL Y-1031 F-60-10</strain>
    </source>
</reference>
<evidence type="ECO:0000256" key="1">
    <source>
        <dbReference type="SAM" id="Phobius"/>
    </source>
</evidence>
<dbReference type="InterPro" id="IPR055010">
    <property type="entry name" value="Tag1_M"/>
</dbReference>
<keyword evidence="1" id="KW-1133">Transmembrane helix</keyword>
<dbReference type="InterPro" id="IPR046368">
    <property type="entry name" value="Tag1"/>
</dbReference>
<dbReference type="Pfam" id="PF22786">
    <property type="entry name" value="Tag1_C"/>
    <property type="match status" value="1"/>
</dbReference>
<feature type="domain" description="Tag1 C-terminal" evidence="2">
    <location>
        <begin position="460"/>
        <end position="565"/>
    </location>
</feature>
<protein>
    <submittedName>
        <fullName evidence="4">Uncharacterized protein</fullName>
    </submittedName>
</protein>
<feature type="transmembrane region" description="Helical" evidence="1">
    <location>
        <begin position="73"/>
        <end position="95"/>
    </location>
</feature>
<dbReference type="AlphaFoldDB" id="K0KBK3"/>
<dbReference type="PANTHER" id="PTHR35895:SF3">
    <property type="entry name" value="PRE-RRNA PROCESSING PROTEIN"/>
    <property type="match status" value="1"/>
</dbReference>
<dbReference type="EMBL" id="CAIF01000043">
    <property type="protein sequence ID" value="CCH42415.1"/>
    <property type="molecule type" value="Genomic_DNA"/>
</dbReference>
<dbReference type="FunCoup" id="K0KBK3">
    <property type="interactions" value="32"/>
</dbReference>
<proteinExistence type="predicted"/>
<evidence type="ECO:0000313" key="4">
    <source>
        <dbReference type="EMBL" id="CCH42415.1"/>
    </source>
</evidence>
<sequence length="576" mass="65032">MSSFGPGGLHDEDEQSELNPAAAERTRLVTPDYNQQLIGGSYGSLDGDNETGLAEGEFRQGKNRMKNRYRLQIYLVSLIITFIGCFCIINLLMLIPRSEEFVNQSVEMDIKSVELEHLSTQGILLRVKGVNVMDYDSIESPYFKQMFKMGGGLFNTASINLQTVNLTTKVDGNLINIGDVKIPDFDIDIQHGHETNLDLLVMVRPNTKEIIGLVKQFLKNPDQIFKVDGISTVKIHLGHIPIGEFKIDFSQDVIGGKYIQFNDHDIHLKDLQFDSNQQDQGYNVSFAVDVPNPVKYKLFGFDIPSLGWDILIKDCFGENTINLIDGSITTKKFKLSPLDKILTIESNTLIDHLNPRLLEKCSLDNEGSPMSILVDEFVNNKSLPIKIKNSKGSKDFPGFINEFLKTFEFNFNYSSNFDTANLIHNVSLDRLNFQFENGDTNKPVINGDINLFIKPPFNITDLEINKIKGIPHLYHNDVEFGEIHLDDWHDCINVETPDGLLYVKFTMNQENLQITNRKIFGEVLNEVLGKGSSKIYIDAILDCLINTLMGEFELDKLHASSDADITRGFILRGFGL</sequence>
<dbReference type="Proteomes" id="UP000009328">
    <property type="component" value="Unassembled WGS sequence"/>
</dbReference>
<organism evidence="4 5">
    <name type="scientific">Wickerhamomyces ciferrii (strain ATCC 14091 / BCRC 22168 / CBS 111 / JCM 3599 / NBRC 0793 / NRRL Y-1031 F-60-10)</name>
    <name type="common">Yeast</name>
    <name type="synonym">Pichia ciferrii</name>
    <dbReference type="NCBI Taxonomy" id="1206466"/>
    <lineage>
        <taxon>Eukaryota</taxon>
        <taxon>Fungi</taxon>
        <taxon>Dikarya</taxon>
        <taxon>Ascomycota</taxon>
        <taxon>Saccharomycotina</taxon>
        <taxon>Saccharomycetes</taxon>
        <taxon>Phaffomycetales</taxon>
        <taxon>Wickerhamomycetaceae</taxon>
        <taxon>Wickerhamomyces</taxon>
    </lineage>
</organism>
<dbReference type="GO" id="GO:0000329">
    <property type="term" value="C:fungal-type vacuole membrane"/>
    <property type="evidence" value="ECO:0007669"/>
    <property type="project" value="InterPro"/>
</dbReference>
<keyword evidence="5" id="KW-1185">Reference proteome</keyword>
<dbReference type="InterPro" id="IPR055011">
    <property type="entry name" value="Tag1_C"/>
</dbReference>
<evidence type="ECO:0000313" key="5">
    <source>
        <dbReference type="Proteomes" id="UP000009328"/>
    </source>
</evidence>
<accession>K0KBK3</accession>
<dbReference type="InParanoid" id="K0KBK3"/>
<dbReference type="Pfam" id="PF22787">
    <property type="entry name" value="Tag1_M"/>
    <property type="match status" value="1"/>
</dbReference>
<gene>
    <name evidence="4" type="ORF">BN7_1960</name>
</gene>
<keyword evidence="1" id="KW-0472">Membrane</keyword>
<dbReference type="PANTHER" id="PTHR35895">
    <property type="entry name" value="CHROMOSOME 16, WHOLE GENOME SHOTGUN SEQUENCE"/>
    <property type="match status" value="1"/>
</dbReference>
<feature type="domain" description="Tag1 middle barrel-like" evidence="3">
    <location>
        <begin position="266"/>
        <end position="383"/>
    </location>
</feature>
<dbReference type="eggNOG" id="ENOG502R0JC">
    <property type="taxonomic scope" value="Eukaryota"/>
</dbReference>
<dbReference type="Pfam" id="PF26174">
    <property type="entry name" value="LEA-2_1"/>
    <property type="match status" value="1"/>
</dbReference>
<dbReference type="HOGENOM" id="CLU_473431_0_0_1"/>
<comment type="caution">
    <text evidence="4">The sequence shown here is derived from an EMBL/GenBank/DDBJ whole genome shotgun (WGS) entry which is preliminary data.</text>
</comment>
<evidence type="ECO:0000259" key="2">
    <source>
        <dbReference type="Pfam" id="PF22786"/>
    </source>
</evidence>
<evidence type="ECO:0000259" key="3">
    <source>
        <dbReference type="Pfam" id="PF22787"/>
    </source>
</evidence>